<evidence type="ECO:0000256" key="4">
    <source>
        <dbReference type="SAM" id="MobiDB-lite"/>
    </source>
</evidence>
<dbReference type="InterPro" id="IPR013729">
    <property type="entry name" value="MBF1_N"/>
</dbReference>
<proteinExistence type="predicted"/>
<dbReference type="InterPro" id="IPR001387">
    <property type="entry name" value="Cro/C1-type_HTH"/>
</dbReference>
<comment type="caution">
    <text evidence="6">The sequence shown here is derived from an EMBL/GenBank/DDBJ whole genome shotgun (WGS) entry which is preliminary data.</text>
</comment>
<evidence type="ECO:0000256" key="3">
    <source>
        <dbReference type="ARBA" id="ARBA00023163"/>
    </source>
</evidence>
<dbReference type="EMBL" id="JBAMMX010000003">
    <property type="protein sequence ID" value="KAK6945263.1"/>
    <property type="molecule type" value="Genomic_DNA"/>
</dbReference>
<dbReference type="Pfam" id="PF08523">
    <property type="entry name" value="MBF1"/>
    <property type="match status" value="1"/>
</dbReference>
<gene>
    <name evidence="6" type="ORF">RJ641_026365</name>
</gene>
<dbReference type="GO" id="GO:0005634">
    <property type="term" value="C:nucleus"/>
    <property type="evidence" value="ECO:0007669"/>
    <property type="project" value="TreeGrafter"/>
</dbReference>
<reference evidence="6 7" key="1">
    <citation type="submission" date="2023-12" db="EMBL/GenBank/DDBJ databases">
        <title>A high-quality genome assembly for Dillenia turbinata (Dilleniales).</title>
        <authorList>
            <person name="Chanderbali A."/>
        </authorList>
    </citation>
    <scope>NUCLEOTIDE SEQUENCE [LARGE SCALE GENOMIC DNA]</scope>
    <source>
        <strain evidence="6">LSX21</strain>
        <tissue evidence="6">Leaf</tissue>
    </source>
</reference>
<name>A0AAN8W2P6_9MAGN</name>
<accession>A0AAN8W2P6</accession>
<keyword evidence="7" id="KW-1185">Reference proteome</keyword>
<keyword evidence="1" id="KW-0805">Transcription regulation</keyword>
<dbReference type="AlphaFoldDB" id="A0AAN8W2P6"/>
<keyword evidence="3" id="KW-0804">Transcription</keyword>
<dbReference type="PANTHER" id="PTHR10245:SF15">
    <property type="entry name" value="ENDOTHELIAL DIFFERENTIATION-RELATED FACTOR 1"/>
    <property type="match status" value="1"/>
</dbReference>
<organism evidence="6 7">
    <name type="scientific">Dillenia turbinata</name>
    <dbReference type="NCBI Taxonomy" id="194707"/>
    <lineage>
        <taxon>Eukaryota</taxon>
        <taxon>Viridiplantae</taxon>
        <taxon>Streptophyta</taxon>
        <taxon>Embryophyta</taxon>
        <taxon>Tracheophyta</taxon>
        <taxon>Spermatophyta</taxon>
        <taxon>Magnoliopsida</taxon>
        <taxon>eudicotyledons</taxon>
        <taxon>Gunneridae</taxon>
        <taxon>Pentapetalae</taxon>
        <taxon>Dilleniales</taxon>
        <taxon>Dilleniaceae</taxon>
        <taxon>Dillenia</taxon>
    </lineage>
</organism>
<feature type="domain" description="HTH cro/C1-type" evidence="5">
    <location>
        <begin position="77"/>
        <end position="113"/>
    </location>
</feature>
<dbReference type="GO" id="GO:0003677">
    <property type="term" value="F:DNA binding"/>
    <property type="evidence" value="ECO:0007669"/>
    <property type="project" value="UniProtKB-KW"/>
</dbReference>
<dbReference type="CDD" id="cd00093">
    <property type="entry name" value="HTH_XRE"/>
    <property type="match status" value="1"/>
</dbReference>
<sequence>MAISWSDDTRLGASSAPQANTQGPRPKKSKLQVETVKKHDAGSNKKVASTAVNARKQDEETDSMALKKVSAKVRQVIQKVRLEKKMSQAELANLINERPQVVQEYENGKAEPNRTTQRV</sequence>
<evidence type="ECO:0000313" key="6">
    <source>
        <dbReference type="EMBL" id="KAK6945263.1"/>
    </source>
</evidence>
<keyword evidence="2" id="KW-0238">DNA-binding</keyword>
<dbReference type="Pfam" id="PF01381">
    <property type="entry name" value="HTH_3"/>
    <property type="match status" value="1"/>
</dbReference>
<evidence type="ECO:0000259" key="5">
    <source>
        <dbReference type="PROSITE" id="PS50943"/>
    </source>
</evidence>
<dbReference type="SUPFAM" id="SSF47413">
    <property type="entry name" value="lambda repressor-like DNA-binding domains"/>
    <property type="match status" value="1"/>
</dbReference>
<evidence type="ECO:0000256" key="2">
    <source>
        <dbReference type="ARBA" id="ARBA00023125"/>
    </source>
</evidence>
<evidence type="ECO:0000313" key="7">
    <source>
        <dbReference type="Proteomes" id="UP001370490"/>
    </source>
</evidence>
<protein>
    <submittedName>
        <fullName evidence="6">Cro/C1-type helix-turn-helix domain</fullName>
    </submittedName>
</protein>
<dbReference type="PANTHER" id="PTHR10245">
    <property type="entry name" value="ENDOTHELIAL DIFFERENTIATION-RELATED FACTOR 1 MULTIPROTEIN BRIDGING FACTOR 1"/>
    <property type="match status" value="1"/>
</dbReference>
<feature type="region of interest" description="Disordered" evidence="4">
    <location>
        <begin position="1"/>
        <end position="59"/>
    </location>
</feature>
<dbReference type="Gene3D" id="1.10.260.40">
    <property type="entry name" value="lambda repressor-like DNA-binding domains"/>
    <property type="match status" value="1"/>
</dbReference>
<dbReference type="InterPro" id="IPR010982">
    <property type="entry name" value="Lambda_DNA-bd_dom_sf"/>
</dbReference>
<dbReference type="Proteomes" id="UP001370490">
    <property type="component" value="Unassembled WGS sequence"/>
</dbReference>
<evidence type="ECO:0000256" key="1">
    <source>
        <dbReference type="ARBA" id="ARBA00023015"/>
    </source>
</evidence>
<dbReference type="PROSITE" id="PS50943">
    <property type="entry name" value="HTH_CROC1"/>
    <property type="match status" value="1"/>
</dbReference>